<gene>
    <name evidence="5" type="primary">ydfH_2</name>
    <name evidence="5" type="ORF">TA5114_03322</name>
</gene>
<dbReference type="GO" id="GO:0003700">
    <property type="term" value="F:DNA-binding transcription factor activity"/>
    <property type="evidence" value="ECO:0007669"/>
    <property type="project" value="InterPro"/>
</dbReference>
<dbReference type="Pfam" id="PF00392">
    <property type="entry name" value="GntR"/>
    <property type="match status" value="1"/>
</dbReference>
<dbReference type="InterPro" id="IPR008920">
    <property type="entry name" value="TF_FadR/GntR_C"/>
</dbReference>
<dbReference type="InterPro" id="IPR036390">
    <property type="entry name" value="WH_DNA-bd_sf"/>
</dbReference>
<accession>A0A0P1IVI7</accession>
<dbReference type="InterPro" id="IPR036388">
    <property type="entry name" value="WH-like_DNA-bd_sf"/>
</dbReference>
<organism evidence="5 6">
    <name type="scientific">Cognatishimia activa</name>
    <dbReference type="NCBI Taxonomy" id="1715691"/>
    <lineage>
        <taxon>Bacteria</taxon>
        <taxon>Pseudomonadati</taxon>
        <taxon>Pseudomonadota</taxon>
        <taxon>Alphaproteobacteria</taxon>
        <taxon>Rhodobacterales</taxon>
        <taxon>Paracoccaceae</taxon>
        <taxon>Cognatishimia</taxon>
    </lineage>
</organism>
<evidence type="ECO:0000313" key="5">
    <source>
        <dbReference type="EMBL" id="CUK27494.1"/>
    </source>
</evidence>
<dbReference type="Proteomes" id="UP000051184">
    <property type="component" value="Unassembled WGS sequence"/>
</dbReference>
<keyword evidence="3" id="KW-0804">Transcription</keyword>
<protein>
    <submittedName>
        <fullName evidence="5">Putative HTH-type transcriptional regulator YdfH</fullName>
    </submittedName>
</protein>
<dbReference type="RefSeq" id="WP_058316406.1">
    <property type="nucleotide sequence ID" value="NZ_CYUE01000023.1"/>
</dbReference>
<proteinExistence type="predicted"/>
<dbReference type="OrthoDB" id="8638122at2"/>
<keyword evidence="2" id="KW-0238">DNA-binding</keyword>
<dbReference type="InterPro" id="IPR011711">
    <property type="entry name" value="GntR_C"/>
</dbReference>
<name>A0A0P1IVI7_9RHOB</name>
<dbReference type="Pfam" id="PF07729">
    <property type="entry name" value="FCD"/>
    <property type="match status" value="1"/>
</dbReference>
<dbReference type="PROSITE" id="PS50949">
    <property type="entry name" value="HTH_GNTR"/>
    <property type="match status" value="1"/>
</dbReference>
<dbReference type="SUPFAM" id="SSF46785">
    <property type="entry name" value="Winged helix' DNA-binding domain"/>
    <property type="match status" value="1"/>
</dbReference>
<evidence type="ECO:0000313" key="6">
    <source>
        <dbReference type="Proteomes" id="UP000051184"/>
    </source>
</evidence>
<dbReference type="PANTHER" id="PTHR43537">
    <property type="entry name" value="TRANSCRIPTIONAL REGULATOR, GNTR FAMILY"/>
    <property type="match status" value="1"/>
</dbReference>
<dbReference type="Gene3D" id="1.20.120.530">
    <property type="entry name" value="GntR ligand-binding domain-like"/>
    <property type="match status" value="1"/>
</dbReference>
<dbReference type="SMART" id="SM00895">
    <property type="entry name" value="FCD"/>
    <property type="match status" value="1"/>
</dbReference>
<feature type="domain" description="HTH gntR-type" evidence="4">
    <location>
        <begin position="10"/>
        <end position="77"/>
    </location>
</feature>
<dbReference type="GO" id="GO:0003677">
    <property type="term" value="F:DNA binding"/>
    <property type="evidence" value="ECO:0007669"/>
    <property type="project" value="UniProtKB-KW"/>
</dbReference>
<dbReference type="SMART" id="SM00345">
    <property type="entry name" value="HTH_GNTR"/>
    <property type="match status" value="1"/>
</dbReference>
<dbReference type="EMBL" id="CYUE01000023">
    <property type="protein sequence ID" value="CUK27494.1"/>
    <property type="molecule type" value="Genomic_DNA"/>
</dbReference>
<keyword evidence="1" id="KW-0805">Transcription regulation</keyword>
<dbReference type="Gene3D" id="1.10.10.10">
    <property type="entry name" value="Winged helix-like DNA-binding domain superfamily/Winged helix DNA-binding domain"/>
    <property type="match status" value="1"/>
</dbReference>
<dbReference type="InterPro" id="IPR000524">
    <property type="entry name" value="Tscrpt_reg_HTH_GntR"/>
</dbReference>
<dbReference type="SUPFAM" id="SSF48008">
    <property type="entry name" value="GntR ligand-binding domain-like"/>
    <property type="match status" value="1"/>
</dbReference>
<evidence type="ECO:0000256" key="2">
    <source>
        <dbReference type="ARBA" id="ARBA00023125"/>
    </source>
</evidence>
<dbReference type="PANTHER" id="PTHR43537:SF51">
    <property type="entry name" value="HTH-TYPE TRANSCRIPTIONAL REGULATOR LGOR-RELATED"/>
    <property type="match status" value="1"/>
</dbReference>
<evidence type="ECO:0000256" key="3">
    <source>
        <dbReference type="ARBA" id="ARBA00023163"/>
    </source>
</evidence>
<evidence type="ECO:0000256" key="1">
    <source>
        <dbReference type="ARBA" id="ARBA00023015"/>
    </source>
</evidence>
<reference evidence="6" key="1">
    <citation type="submission" date="2015-09" db="EMBL/GenBank/DDBJ databases">
        <authorList>
            <person name="Rodrigo-Torres Lidia"/>
            <person name="Arahal R.David."/>
        </authorList>
    </citation>
    <scope>NUCLEOTIDE SEQUENCE [LARGE SCALE GENOMIC DNA]</scope>
    <source>
        <strain evidence="6">CECT 5114</strain>
    </source>
</reference>
<evidence type="ECO:0000259" key="4">
    <source>
        <dbReference type="PROSITE" id="PS50949"/>
    </source>
</evidence>
<keyword evidence="6" id="KW-1185">Reference proteome</keyword>
<sequence length="226" mass="25673">MTVQKPLVRTSLADQVFDNLHARVLNLDLAPGARISEAEISKELGVSRQVIRDAFYRLSLLGFLVIRPQKATRVSLISRRDIMQARFLRTSIEIEIARRACEVLQSADFDALADILAQQRRAIEAGDQNTFHVLDNLFHQEICVRSGYAFAWDTIHEKKAHTDRVRVASLSFASHNAMEEHEEILAAMRAREEERAVLAVRAHLTEIAGIIEKLCASNPDWFEENE</sequence>
<dbReference type="AlphaFoldDB" id="A0A0P1IVI7"/>
<dbReference type="CDD" id="cd07377">
    <property type="entry name" value="WHTH_GntR"/>
    <property type="match status" value="1"/>
</dbReference>